<feature type="chain" id="PRO_5011591861" description="DUF3828 domain-containing protein" evidence="2">
    <location>
        <begin position="50"/>
        <end position="201"/>
    </location>
</feature>
<protein>
    <recommendedName>
        <fullName evidence="5">DUF3828 domain-containing protein</fullName>
    </recommendedName>
</protein>
<keyword evidence="4" id="KW-1185">Reference proteome</keyword>
<sequence length="201" mass="22031">MPRQKPPPSSRPSTGERPGLPRNPAPRRLKALLLLCLLGSSALPAPVPAAEPSNDIERFVRALYLNYQAKGKPVRLNDPRADTLITADLRAVIEGNAKALNGAAGLLDTDPLCACRQHDLSVEQLSISMNGEKRASVSVTFINQGWRRTTRLSLAKTRAGWRIDDVAQPNMPSLRRALEKESRSAIAQRSACARQNRRSEP</sequence>
<feature type="region of interest" description="Disordered" evidence="1">
    <location>
        <begin position="178"/>
        <end position="201"/>
    </location>
</feature>
<evidence type="ECO:0000256" key="2">
    <source>
        <dbReference type="SAM" id="SignalP"/>
    </source>
</evidence>
<name>A0A1G8CPE3_9PSED</name>
<keyword evidence="2" id="KW-0732">Signal</keyword>
<evidence type="ECO:0000313" key="3">
    <source>
        <dbReference type="EMBL" id="SDH47232.1"/>
    </source>
</evidence>
<feature type="signal peptide" evidence="2">
    <location>
        <begin position="1"/>
        <end position="49"/>
    </location>
</feature>
<evidence type="ECO:0008006" key="5">
    <source>
        <dbReference type="Google" id="ProtNLM"/>
    </source>
</evidence>
<dbReference type="EMBL" id="FNDS01000001">
    <property type="protein sequence ID" value="SDH47232.1"/>
    <property type="molecule type" value="Genomic_DNA"/>
</dbReference>
<proteinExistence type="predicted"/>
<organism evidence="3 4">
    <name type="scientific">Pseudomonas panipatensis</name>
    <dbReference type="NCBI Taxonomy" id="428992"/>
    <lineage>
        <taxon>Bacteria</taxon>
        <taxon>Pseudomonadati</taxon>
        <taxon>Pseudomonadota</taxon>
        <taxon>Gammaproteobacteria</taxon>
        <taxon>Pseudomonadales</taxon>
        <taxon>Pseudomonadaceae</taxon>
        <taxon>Pseudomonas</taxon>
    </lineage>
</organism>
<feature type="region of interest" description="Disordered" evidence="1">
    <location>
        <begin position="1"/>
        <end position="24"/>
    </location>
</feature>
<gene>
    <name evidence="3" type="ORF">SAMN05216272_101699</name>
</gene>
<accession>A0A1G8CPE3</accession>
<evidence type="ECO:0000256" key="1">
    <source>
        <dbReference type="SAM" id="MobiDB-lite"/>
    </source>
</evidence>
<dbReference type="AlphaFoldDB" id="A0A1G8CPE3"/>
<feature type="compositionally biased region" description="Pro residues" evidence="1">
    <location>
        <begin position="1"/>
        <end position="10"/>
    </location>
</feature>
<evidence type="ECO:0000313" key="4">
    <source>
        <dbReference type="Proteomes" id="UP000199636"/>
    </source>
</evidence>
<dbReference type="Proteomes" id="UP000199636">
    <property type="component" value="Unassembled WGS sequence"/>
</dbReference>
<reference evidence="4" key="1">
    <citation type="submission" date="2016-10" db="EMBL/GenBank/DDBJ databases">
        <authorList>
            <person name="Varghese N."/>
            <person name="Submissions S."/>
        </authorList>
    </citation>
    <scope>NUCLEOTIDE SEQUENCE [LARGE SCALE GENOMIC DNA]</scope>
    <source>
        <strain evidence="4">CCM 7469</strain>
    </source>
</reference>